<sequence length="100" mass="11357">MKKLREKFDLTQQDLADIAGVTNKAVSAWETGQKEPRMGAIEKIAQHFGIKKSNLIEDGGMNDLSEDPLTIAAHFDGEDFTKEELDEILEYAKYIKSRRK</sequence>
<evidence type="ECO:0000313" key="3">
    <source>
        <dbReference type="EMBL" id="MED5019300.1"/>
    </source>
</evidence>
<proteinExistence type="predicted"/>
<dbReference type="PANTHER" id="PTHR46558">
    <property type="entry name" value="TRACRIPTIONAL REGULATORY PROTEIN-RELATED-RELATED"/>
    <property type="match status" value="1"/>
</dbReference>
<organism evidence="3 4">
    <name type="scientific">Paenibacillus chibensis</name>
    <dbReference type="NCBI Taxonomy" id="59846"/>
    <lineage>
        <taxon>Bacteria</taxon>
        <taxon>Bacillati</taxon>
        <taxon>Bacillota</taxon>
        <taxon>Bacilli</taxon>
        <taxon>Bacillales</taxon>
        <taxon>Paenibacillaceae</taxon>
        <taxon>Paenibacillus</taxon>
    </lineage>
</organism>
<evidence type="ECO:0000259" key="2">
    <source>
        <dbReference type="PROSITE" id="PS50943"/>
    </source>
</evidence>
<accession>A0ABU6PWN7</accession>
<protein>
    <submittedName>
        <fullName evidence="3">Helix-turn-helix transcriptional regulator</fullName>
    </submittedName>
</protein>
<name>A0ABU6PWN7_9BACL</name>
<reference evidence="3 4" key="1">
    <citation type="submission" date="2023-03" db="EMBL/GenBank/DDBJ databases">
        <title>Bacillus Genome Sequencing.</title>
        <authorList>
            <person name="Dunlap C."/>
        </authorList>
    </citation>
    <scope>NUCLEOTIDE SEQUENCE [LARGE SCALE GENOMIC DNA]</scope>
    <source>
        <strain evidence="3 4">NRS-52</strain>
    </source>
</reference>
<dbReference type="SMART" id="SM00530">
    <property type="entry name" value="HTH_XRE"/>
    <property type="match status" value="1"/>
</dbReference>
<keyword evidence="1" id="KW-0238">DNA-binding</keyword>
<comment type="caution">
    <text evidence="3">The sequence shown here is derived from an EMBL/GenBank/DDBJ whole genome shotgun (WGS) entry which is preliminary data.</text>
</comment>
<dbReference type="EMBL" id="JARTLD010000047">
    <property type="protein sequence ID" value="MED5019300.1"/>
    <property type="molecule type" value="Genomic_DNA"/>
</dbReference>
<dbReference type="InterPro" id="IPR010982">
    <property type="entry name" value="Lambda_DNA-bd_dom_sf"/>
</dbReference>
<dbReference type="Pfam" id="PF01381">
    <property type="entry name" value="HTH_3"/>
    <property type="match status" value="1"/>
</dbReference>
<dbReference type="Proteomes" id="UP001343257">
    <property type="component" value="Unassembled WGS sequence"/>
</dbReference>
<feature type="domain" description="HTH cro/C1-type" evidence="2">
    <location>
        <begin position="1"/>
        <end position="55"/>
    </location>
</feature>
<dbReference type="InterPro" id="IPR001387">
    <property type="entry name" value="Cro/C1-type_HTH"/>
</dbReference>
<dbReference type="CDD" id="cd00093">
    <property type="entry name" value="HTH_XRE"/>
    <property type="match status" value="1"/>
</dbReference>
<keyword evidence="4" id="KW-1185">Reference proteome</keyword>
<dbReference type="SUPFAM" id="SSF47413">
    <property type="entry name" value="lambda repressor-like DNA-binding domains"/>
    <property type="match status" value="1"/>
</dbReference>
<evidence type="ECO:0000256" key="1">
    <source>
        <dbReference type="ARBA" id="ARBA00023125"/>
    </source>
</evidence>
<dbReference type="RefSeq" id="WP_328280174.1">
    <property type="nucleotide sequence ID" value="NZ_JARTLD010000047.1"/>
</dbReference>
<dbReference type="PANTHER" id="PTHR46558:SF11">
    <property type="entry name" value="HTH-TYPE TRANSCRIPTIONAL REGULATOR XRE"/>
    <property type="match status" value="1"/>
</dbReference>
<dbReference type="PROSITE" id="PS50943">
    <property type="entry name" value="HTH_CROC1"/>
    <property type="match status" value="1"/>
</dbReference>
<evidence type="ECO:0000313" key="4">
    <source>
        <dbReference type="Proteomes" id="UP001343257"/>
    </source>
</evidence>
<dbReference type="Gene3D" id="1.10.260.40">
    <property type="entry name" value="lambda repressor-like DNA-binding domains"/>
    <property type="match status" value="1"/>
</dbReference>
<gene>
    <name evidence="3" type="ORF">P9847_18520</name>
</gene>